<dbReference type="EMBL" id="CABDUW010000111">
    <property type="protein sequence ID" value="VTJ58892.1"/>
    <property type="molecule type" value="Genomic_DNA"/>
</dbReference>
<evidence type="ECO:0000313" key="4">
    <source>
        <dbReference type="Proteomes" id="UP000335636"/>
    </source>
</evidence>
<proteinExistence type="predicted"/>
<evidence type="ECO:0000313" key="2">
    <source>
        <dbReference type="EMBL" id="KAF7464965.1"/>
    </source>
</evidence>
<organism evidence="3 4">
    <name type="scientific">Marmota monax</name>
    <name type="common">Woodchuck</name>
    <dbReference type="NCBI Taxonomy" id="9995"/>
    <lineage>
        <taxon>Eukaryota</taxon>
        <taxon>Metazoa</taxon>
        <taxon>Chordata</taxon>
        <taxon>Craniata</taxon>
        <taxon>Vertebrata</taxon>
        <taxon>Euteleostomi</taxon>
        <taxon>Mammalia</taxon>
        <taxon>Eutheria</taxon>
        <taxon>Euarchontoglires</taxon>
        <taxon>Glires</taxon>
        <taxon>Rodentia</taxon>
        <taxon>Sciuromorpha</taxon>
        <taxon>Sciuridae</taxon>
        <taxon>Xerinae</taxon>
        <taxon>Marmotini</taxon>
        <taxon>Marmota</taxon>
    </lineage>
</organism>
<dbReference type="Proteomes" id="UP000335636">
    <property type="component" value="Unassembled WGS sequence"/>
</dbReference>
<dbReference type="Proteomes" id="UP000662637">
    <property type="component" value="Unassembled WGS sequence"/>
</dbReference>
<evidence type="ECO:0000256" key="1">
    <source>
        <dbReference type="SAM" id="MobiDB-lite"/>
    </source>
</evidence>
<dbReference type="AlphaFoldDB" id="A0A5E4AQW7"/>
<keyword evidence="4" id="KW-1185">Reference proteome</keyword>
<feature type="compositionally biased region" description="Polar residues" evidence="1">
    <location>
        <begin position="102"/>
        <end position="122"/>
    </location>
</feature>
<evidence type="ECO:0000313" key="3">
    <source>
        <dbReference type="EMBL" id="VTJ58892.1"/>
    </source>
</evidence>
<feature type="compositionally biased region" description="Low complexity" evidence="1">
    <location>
        <begin position="42"/>
        <end position="61"/>
    </location>
</feature>
<gene>
    <name evidence="2" type="ORF">GHT09_005410</name>
    <name evidence="3" type="ORF">MONAX_5E029207</name>
</gene>
<feature type="region of interest" description="Disordered" evidence="1">
    <location>
        <begin position="28"/>
        <end position="122"/>
    </location>
</feature>
<dbReference type="EMBL" id="WJEC01007967">
    <property type="protein sequence ID" value="KAF7464965.1"/>
    <property type="molecule type" value="Genomic_DNA"/>
</dbReference>
<name>A0A5E4AQW7_MARMO</name>
<reference evidence="3 4" key="1">
    <citation type="submission" date="2019-04" db="EMBL/GenBank/DDBJ databases">
        <authorList>
            <person name="Alioto T."/>
            <person name="Alioto T."/>
        </authorList>
    </citation>
    <scope>NUCLEOTIDE SEQUENCE [LARGE SCALE GENOMIC DNA]</scope>
</reference>
<sequence length="122" mass="12502">MSDLPSSAQYGSLVGEFLRVGVNCPGTRAEWNFPGCPGDVSPGGSLDLGQLSSSHPHVLPEQPHPPPPQSSGLHDSGPCFQPEPAPESHQLPLNSPLGDPQSPHTPGNSKGTPSSSPKPASS</sequence>
<reference evidence="2" key="2">
    <citation type="submission" date="2020-08" db="EMBL/GenBank/DDBJ databases">
        <authorList>
            <person name="Shumante A."/>
            <person name="Zimin A.V."/>
            <person name="Puiu D."/>
            <person name="Salzberg S.L."/>
        </authorList>
    </citation>
    <scope>NUCLEOTIDE SEQUENCE</scope>
    <source>
        <strain evidence="2">WC2-LM</strain>
        <tissue evidence="2">Liver</tissue>
    </source>
</reference>
<protein>
    <submittedName>
        <fullName evidence="3">Uncharacterized protein</fullName>
    </submittedName>
</protein>
<accession>A0A5E4AQW7</accession>